<proteinExistence type="predicted"/>
<name>A0A2P2R1B7_RHIMU</name>
<evidence type="ECO:0000256" key="1">
    <source>
        <dbReference type="SAM" id="Phobius"/>
    </source>
</evidence>
<dbReference type="EMBL" id="GGEC01092575">
    <property type="protein sequence ID" value="MBX73059.1"/>
    <property type="molecule type" value="Transcribed_RNA"/>
</dbReference>
<feature type="transmembrane region" description="Helical" evidence="1">
    <location>
        <begin position="7"/>
        <end position="22"/>
    </location>
</feature>
<reference evidence="2" key="1">
    <citation type="submission" date="2018-02" db="EMBL/GenBank/DDBJ databases">
        <title>Rhizophora mucronata_Transcriptome.</title>
        <authorList>
            <person name="Meera S.P."/>
            <person name="Sreeshan A."/>
            <person name="Augustine A."/>
        </authorList>
    </citation>
    <scope>NUCLEOTIDE SEQUENCE</scope>
    <source>
        <tissue evidence="2">Leaf</tissue>
    </source>
</reference>
<keyword evidence="1" id="KW-0812">Transmembrane</keyword>
<protein>
    <submittedName>
        <fullName evidence="2">Uncharacterized protein</fullName>
    </submittedName>
</protein>
<keyword evidence="1" id="KW-1133">Transmembrane helix</keyword>
<dbReference type="AlphaFoldDB" id="A0A2P2R1B7"/>
<evidence type="ECO:0000313" key="2">
    <source>
        <dbReference type="EMBL" id="MBX73059.1"/>
    </source>
</evidence>
<accession>A0A2P2R1B7</accession>
<keyword evidence="1" id="KW-0472">Membrane</keyword>
<organism evidence="2">
    <name type="scientific">Rhizophora mucronata</name>
    <name type="common">Asiatic mangrove</name>
    <dbReference type="NCBI Taxonomy" id="61149"/>
    <lineage>
        <taxon>Eukaryota</taxon>
        <taxon>Viridiplantae</taxon>
        <taxon>Streptophyta</taxon>
        <taxon>Embryophyta</taxon>
        <taxon>Tracheophyta</taxon>
        <taxon>Spermatophyta</taxon>
        <taxon>Magnoliopsida</taxon>
        <taxon>eudicotyledons</taxon>
        <taxon>Gunneridae</taxon>
        <taxon>Pentapetalae</taxon>
        <taxon>rosids</taxon>
        <taxon>fabids</taxon>
        <taxon>Malpighiales</taxon>
        <taxon>Rhizophoraceae</taxon>
        <taxon>Rhizophora</taxon>
    </lineage>
</organism>
<sequence length="24" mass="2940">MLKCLKFLPFCSFSFLFLYFLLDC</sequence>